<reference evidence="3" key="1">
    <citation type="submission" date="2019-04" db="EMBL/GenBank/DDBJ databases">
        <authorList>
            <consortium name="Science for Life Laboratories"/>
        </authorList>
    </citation>
    <scope>NUCLEOTIDE SEQUENCE</scope>
    <source>
        <strain evidence="3">MBLW1</strain>
    </source>
</reference>
<dbReference type="Gene3D" id="1.10.1740.10">
    <property type="match status" value="1"/>
</dbReference>
<protein>
    <submittedName>
        <fullName evidence="3">Uncharacterized protein</fullName>
    </submittedName>
</protein>
<feature type="domain" description="DUF6596" evidence="2">
    <location>
        <begin position="185"/>
        <end position="284"/>
    </location>
</feature>
<dbReference type="InterPro" id="IPR014284">
    <property type="entry name" value="RNA_pol_sigma-70_dom"/>
</dbReference>
<dbReference type="Pfam" id="PF20239">
    <property type="entry name" value="DUF6596"/>
    <property type="match status" value="1"/>
</dbReference>
<dbReference type="InterPro" id="IPR013324">
    <property type="entry name" value="RNA_pol_sigma_r3/r4-like"/>
</dbReference>
<sequence>MATSPTSDLEARRIAEQMARFSYGRLIAFVANRTHDLMAAEDALSEAFLAALESWPIHGIPRSPEAWLLTTARRRLIDLTRRAARLESLTSYLDESIPQRETPETTFLADERLQLLFTCSHPAIDPLARTPLLLQTVLGLDAERIASAFLVSPATMSQRLVRAKTKIRDTGISFELPEPDELPNRLESVLDAIYAAYGTGWDAIDGADPQSASLAEEAIWLGQTVVDLLPNQPESRGLLALMQFSHARRSARRDANGNYVPLDSQNCHQWDTAQIAAAEQHLFTASTANQPGRFQIEAAIQSAHIQRLQLGIPNWPAIVLLYEGLVRFSPTLGALVNRAAAIGKAYGPQAWWLAWQSIPPDSVRDYQPYWVTAAHWLHQLGQPDAALAAHKTALGLTQDPTLRRFLLQNPPHPTEPQSSM</sequence>
<dbReference type="InterPro" id="IPR013325">
    <property type="entry name" value="RNA_pol_sigma_r2"/>
</dbReference>
<dbReference type="InterPro" id="IPR007627">
    <property type="entry name" value="RNA_pol_sigma70_r2"/>
</dbReference>
<feature type="domain" description="RNA polymerase sigma-70 region 2" evidence="1">
    <location>
        <begin position="24"/>
        <end position="85"/>
    </location>
</feature>
<dbReference type="InterPro" id="IPR046531">
    <property type="entry name" value="DUF6596"/>
</dbReference>
<dbReference type="EMBL" id="LR586016">
    <property type="protein sequence ID" value="VIP05773.1"/>
    <property type="molecule type" value="Genomic_DNA"/>
</dbReference>
<dbReference type="Pfam" id="PF04542">
    <property type="entry name" value="Sigma70_r2"/>
    <property type="match status" value="1"/>
</dbReference>
<dbReference type="GO" id="GO:0003700">
    <property type="term" value="F:DNA-binding transcription factor activity"/>
    <property type="evidence" value="ECO:0007669"/>
    <property type="project" value="InterPro"/>
</dbReference>
<organism evidence="3">
    <name type="scientific">Tuwongella immobilis</name>
    <dbReference type="NCBI Taxonomy" id="692036"/>
    <lineage>
        <taxon>Bacteria</taxon>
        <taxon>Pseudomonadati</taxon>
        <taxon>Planctomycetota</taxon>
        <taxon>Planctomycetia</taxon>
        <taxon>Gemmatales</taxon>
        <taxon>Gemmataceae</taxon>
        <taxon>Tuwongella</taxon>
    </lineage>
</organism>
<dbReference type="AlphaFoldDB" id="A0A6C2YXD0"/>
<dbReference type="Proteomes" id="UP000464378">
    <property type="component" value="Chromosome"/>
</dbReference>
<proteinExistence type="predicted"/>
<dbReference type="KEGG" id="tim:GMBLW1_34200"/>
<dbReference type="NCBIfam" id="TIGR02937">
    <property type="entry name" value="sigma70-ECF"/>
    <property type="match status" value="1"/>
</dbReference>
<name>A0A6C2YXD0_9BACT</name>
<dbReference type="SUPFAM" id="SSF88946">
    <property type="entry name" value="Sigma2 domain of RNA polymerase sigma factors"/>
    <property type="match status" value="1"/>
</dbReference>
<dbReference type="PANTHER" id="PTHR47756">
    <property type="entry name" value="BLL6612 PROTEIN-RELATED"/>
    <property type="match status" value="1"/>
</dbReference>
<evidence type="ECO:0000259" key="2">
    <source>
        <dbReference type="Pfam" id="PF20239"/>
    </source>
</evidence>
<dbReference type="InParanoid" id="A0A6C2YXD0"/>
<evidence type="ECO:0000259" key="1">
    <source>
        <dbReference type="Pfam" id="PF04542"/>
    </source>
</evidence>
<dbReference type="SUPFAM" id="SSF88659">
    <property type="entry name" value="Sigma3 and sigma4 domains of RNA polymerase sigma factors"/>
    <property type="match status" value="1"/>
</dbReference>
<dbReference type="RefSeq" id="WP_162660992.1">
    <property type="nucleotide sequence ID" value="NZ_LR593887.1"/>
</dbReference>
<dbReference type="PANTHER" id="PTHR47756:SF2">
    <property type="entry name" value="BLL6612 PROTEIN"/>
    <property type="match status" value="1"/>
</dbReference>
<accession>A0A6C2YXD0</accession>
<gene>
    <name evidence="3" type="ORF">GMBLW1_34200</name>
</gene>
<keyword evidence="4" id="KW-1185">Reference proteome</keyword>
<evidence type="ECO:0000313" key="4">
    <source>
        <dbReference type="Proteomes" id="UP000464378"/>
    </source>
</evidence>
<dbReference type="GO" id="GO:0006352">
    <property type="term" value="P:DNA-templated transcription initiation"/>
    <property type="evidence" value="ECO:0007669"/>
    <property type="project" value="InterPro"/>
</dbReference>
<dbReference type="EMBL" id="LR593887">
    <property type="protein sequence ID" value="VTS08902.1"/>
    <property type="molecule type" value="Genomic_DNA"/>
</dbReference>
<evidence type="ECO:0000313" key="3">
    <source>
        <dbReference type="EMBL" id="VIP05773.1"/>
    </source>
</evidence>